<feature type="domain" description="Type II secretion system protein GspC N-terminal" evidence="11">
    <location>
        <begin position="21"/>
        <end position="148"/>
    </location>
</feature>
<dbReference type="AlphaFoldDB" id="A0A5J6QLX9"/>
<dbReference type="RefSeq" id="WP_151132849.1">
    <property type="nucleotide sequence ID" value="NZ_CP043311.1"/>
</dbReference>
<proteinExistence type="predicted"/>
<dbReference type="Pfam" id="PF11356">
    <property type="entry name" value="T2SSC"/>
    <property type="match status" value="1"/>
</dbReference>
<dbReference type="EMBL" id="CP043311">
    <property type="protein sequence ID" value="QEY62271.1"/>
    <property type="molecule type" value="Genomic_DNA"/>
</dbReference>
<keyword evidence="7 10" id="KW-1133">Transmembrane helix</keyword>
<evidence type="ECO:0000256" key="10">
    <source>
        <dbReference type="SAM" id="Phobius"/>
    </source>
</evidence>
<evidence type="ECO:0000259" key="11">
    <source>
        <dbReference type="Pfam" id="PF11356"/>
    </source>
</evidence>
<keyword evidence="4" id="KW-0997">Cell inner membrane</keyword>
<evidence type="ECO:0000256" key="3">
    <source>
        <dbReference type="ARBA" id="ARBA00022475"/>
    </source>
</evidence>
<feature type="region of interest" description="Disordered" evidence="9">
    <location>
        <begin position="188"/>
        <end position="214"/>
    </location>
</feature>
<feature type="region of interest" description="Disordered" evidence="9">
    <location>
        <begin position="64"/>
        <end position="83"/>
    </location>
</feature>
<organism evidence="12 13">
    <name type="scientific">Metapseudomonas lalkuanensis</name>
    <dbReference type="NCBI Taxonomy" id="2604832"/>
    <lineage>
        <taxon>Bacteria</taxon>
        <taxon>Pseudomonadati</taxon>
        <taxon>Pseudomonadota</taxon>
        <taxon>Gammaproteobacteria</taxon>
        <taxon>Pseudomonadales</taxon>
        <taxon>Pseudomonadaceae</taxon>
        <taxon>Metapseudomonas</taxon>
    </lineage>
</organism>
<evidence type="ECO:0000256" key="7">
    <source>
        <dbReference type="ARBA" id="ARBA00022989"/>
    </source>
</evidence>
<feature type="transmembrane region" description="Helical" evidence="10">
    <location>
        <begin position="14"/>
        <end position="32"/>
    </location>
</feature>
<dbReference type="KEGG" id="plal:FXN65_09385"/>
<accession>A0A5J6QLX9</accession>
<name>A0A5J6QLX9_9GAMM</name>
<dbReference type="GO" id="GO:0015031">
    <property type="term" value="P:protein transport"/>
    <property type="evidence" value="ECO:0007669"/>
    <property type="project" value="UniProtKB-KW"/>
</dbReference>
<protein>
    <recommendedName>
        <fullName evidence="11">Type II secretion system protein GspC N-terminal domain-containing protein</fullName>
    </recommendedName>
</protein>
<keyword evidence="6" id="KW-0653">Protein transport</keyword>
<keyword evidence="5 10" id="KW-0812">Transmembrane</keyword>
<gene>
    <name evidence="12" type="ORF">FXN65_09385</name>
</gene>
<dbReference type="Proteomes" id="UP000327179">
    <property type="component" value="Chromosome"/>
</dbReference>
<evidence type="ECO:0000256" key="5">
    <source>
        <dbReference type="ARBA" id="ARBA00022692"/>
    </source>
</evidence>
<reference evidence="12 13" key="1">
    <citation type="submission" date="2019-08" db="EMBL/GenBank/DDBJ databases">
        <title>Whole-genome Sequencing of e-waste polymer degrading bacterium Pseudomonas sp. strain PE08.</title>
        <authorList>
            <person name="Kirdat K."/>
            <person name="Debbarma P."/>
            <person name="Narawade N."/>
            <person name="Suyal D."/>
            <person name="Thorat V."/>
            <person name="Shouche Y."/>
            <person name="Goel R."/>
            <person name="Yadav A."/>
        </authorList>
    </citation>
    <scope>NUCLEOTIDE SEQUENCE [LARGE SCALE GENOMIC DNA]</scope>
    <source>
        <strain evidence="12 13">PE08</strain>
    </source>
</reference>
<evidence type="ECO:0000256" key="6">
    <source>
        <dbReference type="ARBA" id="ARBA00022927"/>
    </source>
</evidence>
<keyword evidence="8 10" id="KW-0472">Membrane</keyword>
<dbReference type="Gene3D" id="2.30.30.830">
    <property type="match status" value="1"/>
</dbReference>
<keyword evidence="2" id="KW-0813">Transport</keyword>
<evidence type="ECO:0000256" key="2">
    <source>
        <dbReference type="ARBA" id="ARBA00022448"/>
    </source>
</evidence>
<evidence type="ECO:0000313" key="12">
    <source>
        <dbReference type="EMBL" id="QEY62271.1"/>
    </source>
</evidence>
<dbReference type="InterPro" id="IPR024961">
    <property type="entry name" value="T2SS_GspC_N"/>
</dbReference>
<sequence>MQAPDSVNWLQRHAPALVGALLVLAMGASFAWQTREWLRAVQAPARAPEQQGAQQATAQPLQNLEPLFGPAPKAQPSGPPPTTNLRLTLLGSFVHEGPDKSTAIIQFEGGKPRRFNAGEEITSGVKLHAVYRTHVEIERNGRLESLSFPEPRSRFTAVGATPDESSTTVIDELNGLQEDNAAELRERMEKLRQQMEDPENTASEPSAEPPQDSE</sequence>
<evidence type="ECO:0000256" key="8">
    <source>
        <dbReference type="ARBA" id="ARBA00023136"/>
    </source>
</evidence>
<comment type="subcellular location">
    <subcellularLocation>
        <location evidence="1">Cell inner membrane</location>
    </subcellularLocation>
</comment>
<evidence type="ECO:0000313" key="13">
    <source>
        <dbReference type="Proteomes" id="UP000327179"/>
    </source>
</evidence>
<evidence type="ECO:0000256" key="9">
    <source>
        <dbReference type="SAM" id="MobiDB-lite"/>
    </source>
</evidence>
<evidence type="ECO:0000256" key="1">
    <source>
        <dbReference type="ARBA" id="ARBA00004533"/>
    </source>
</evidence>
<keyword evidence="3" id="KW-1003">Cell membrane</keyword>
<evidence type="ECO:0000256" key="4">
    <source>
        <dbReference type="ARBA" id="ARBA00022519"/>
    </source>
</evidence>
<keyword evidence="13" id="KW-1185">Reference proteome</keyword>
<dbReference type="GO" id="GO:0005886">
    <property type="term" value="C:plasma membrane"/>
    <property type="evidence" value="ECO:0007669"/>
    <property type="project" value="UniProtKB-SubCell"/>
</dbReference>